<reference evidence="1" key="1">
    <citation type="submission" date="2021-02" db="EMBL/GenBank/DDBJ databases">
        <authorList>
            <person name="Nieuwenhuis M."/>
            <person name="Van De Peppel L.J.J."/>
        </authorList>
    </citation>
    <scope>NUCLEOTIDE SEQUENCE</scope>
    <source>
        <strain evidence="1">D49</strain>
    </source>
</reference>
<gene>
    <name evidence="1" type="ORF">H0H81_006838</name>
</gene>
<evidence type="ECO:0000313" key="2">
    <source>
        <dbReference type="Proteomes" id="UP000717328"/>
    </source>
</evidence>
<comment type="caution">
    <text evidence="1">The sequence shown here is derived from an EMBL/GenBank/DDBJ whole genome shotgun (WGS) entry which is preliminary data.</text>
</comment>
<sequence>MLSSTSSRILSAIRASRPFPGIQAFLYTASFEPEVYKSQPEIKEFLEYLVIKHCAETDLDAKGAHKAYIKGTAHQGGSDVNAKLHLTLQIHDANGVPIETIDDSRPNKPRVTKSHHITVAKDKAHLLALCAEFHKNKNASK</sequence>
<dbReference type="Proteomes" id="UP000717328">
    <property type="component" value="Unassembled WGS sequence"/>
</dbReference>
<name>A0A9P7FNB8_9AGAR</name>
<dbReference type="EMBL" id="JABCKI010007506">
    <property type="protein sequence ID" value="KAG5633561.1"/>
    <property type="molecule type" value="Genomic_DNA"/>
</dbReference>
<protein>
    <submittedName>
        <fullName evidence="1">Uncharacterized protein</fullName>
    </submittedName>
</protein>
<evidence type="ECO:0000313" key="1">
    <source>
        <dbReference type="EMBL" id="KAG5633561.1"/>
    </source>
</evidence>
<keyword evidence="2" id="KW-1185">Reference proteome</keyword>
<dbReference type="AlphaFoldDB" id="A0A9P7FNB8"/>
<accession>A0A9P7FNB8</accession>
<proteinExistence type="predicted"/>
<reference evidence="1" key="2">
    <citation type="submission" date="2021-10" db="EMBL/GenBank/DDBJ databases">
        <title>Phylogenomics reveals ancestral predisposition of the termite-cultivated fungus Termitomyces towards a domesticated lifestyle.</title>
        <authorList>
            <person name="Auxier B."/>
            <person name="Grum-Grzhimaylo A."/>
            <person name="Cardenas M.E."/>
            <person name="Lodge J.D."/>
            <person name="Laessoe T."/>
            <person name="Pedersen O."/>
            <person name="Smith M.E."/>
            <person name="Kuyper T.W."/>
            <person name="Franco-Molano E.A."/>
            <person name="Baroni T.J."/>
            <person name="Aanen D.K."/>
        </authorList>
    </citation>
    <scope>NUCLEOTIDE SEQUENCE</scope>
    <source>
        <strain evidence="1">D49</strain>
    </source>
</reference>
<organism evidence="1 2">
    <name type="scientific">Sphagnurus paluster</name>
    <dbReference type="NCBI Taxonomy" id="117069"/>
    <lineage>
        <taxon>Eukaryota</taxon>
        <taxon>Fungi</taxon>
        <taxon>Dikarya</taxon>
        <taxon>Basidiomycota</taxon>
        <taxon>Agaricomycotina</taxon>
        <taxon>Agaricomycetes</taxon>
        <taxon>Agaricomycetidae</taxon>
        <taxon>Agaricales</taxon>
        <taxon>Tricholomatineae</taxon>
        <taxon>Lyophyllaceae</taxon>
        <taxon>Sphagnurus</taxon>
    </lineage>
</organism>